<comment type="caution">
    <text evidence="4">The sequence shown here is derived from an EMBL/GenBank/DDBJ whole genome shotgun (WGS) entry which is preliminary data.</text>
</comment>
<proteinExistence type="inferred from homology"/>
<accession>A0A147GKX1</accession>
<dbReference type="PANTHER" id="PTHR43240:SF5">
    <property type="entry name" value="1,4-DIHYDROXY-2-NAPHTHOYL-COA THIOESTERASE 1"/>
    <property type="match status" value="1"/>
</dbReference>
<name>A0A147GKX1_9BURK</name>
<organism evidence="4 5">
    <name type="scientific">Pseudacidovorax intermedius</name>
    <dbReference type="NCBI Taxonomy" id="433924"/>
    <lineage>
        <taxon>Bacteria</taxon>
        <taxon>Pseudomonadati</taxon>
        <taxon>Pseudomonadota</taxon>
        <taxon>Betaproteobacteria</taxon>
        <taxon>Burkholderiales</taxon>
        <taxon>Comamonadaceae</taxon>
        <taxon>Pseudacidovorax</taxon>
    </lineage>
</organism>
<feature type="domain" description="Thioesterase" evidence="3">
    <location>
        <begin position="51"/>
        <end position="128"/>
    </location>
</feature>
<keyword evidence="2" id="KW-0378">Hydrolase</keyword>
<dbReference type="Gene3D" id="3.10.129.10">
    <property type="entry name" value="Hotdog Thioesterase"/>
    <property type="match status" value="1"/>
</dbReference>
<dbReference type="NCBIfam" id="TIGR00369">
    <property type="entry name" value="unchar_dom_1"/>
    <property type="match status" value="1"/>
</dbReference>
<dbReference type="AlphaFoldDB" id="A0A147GKX1"/>
<reference evidence="4 5" key="1">
    <citation type="journal article" date="2016" name="Front. Microbiol.">
        <title>Genomic Resource of Rice Seed Associated Bacteria.</title>
        <authorList>
            <person name="Midha S."/>
            <person name="Bansal K."/>
            <person name="Sharma S."/>
            <person name="Kumar N."/>
            <person name="Patil P.P."/>
            <person name="Chaudhry V."/>
            <person name="Patil P.B."/>
        </authorList>
    </citation>
    <scope>NUCLEOTIDE SEQUENCE [LARGE SCALE GENOMIC DNA]</scope>
    <source>
        <strain evidence="4 5">NS331</strain>
    </source>
</reference>
<dbReference type="PANTHER" id="PTHR43240">
    <property type="entry name" value="1,4-DIHYDROXY-2-NAPHTHOYL-COA THIOESTERASE 1"/>
    <property type="match status" value="1"/>
</dbReference>
<sequence length="140" mass="15376">MRIWQKPISIEELTRSHVGTVGQHLGLEFVEIGDDYIVGRVPVDGRTIQPYGILHGGVSVVLAETLGSCGAHYSVPENERTVGLDVNANHLRAASKGWVTGTARPVHRGRSTQVWQIELRDDEGQLTCVSRLTMAVLQPR</sequence>
<dbReference type="Pfam" id="PF03061">
    <property type="entry name" value="4HBT"/>
    <property type="match status" value="1"/>
</dbReference>
<comment type="similarity">
    <text evidence="1">Belongs to the thioesterase PaaI family.</text>
</comment>
<dbReference type="Proteomes" id="UP000072741">
    <property type="component" value="Unassembled WGS sequence"/>
</dbReference>
<dbReference type="InterPro" id="IPR029069">
    <property type="entry name" value="HotDog_dom_sf"/>
</dbReference>
<protein>
    <submittedName>
        <fullName evidence="4">Esterase</fullName>
    </submittedName>
</protein>
<gene>
    <name evidence="4" type="ORF">NS331_24965</name>
</gene>
<evidence type="ECO:0000256" key="1">
    <source>
        <dbReference type="ARBA" id="ARBA00008324"/>
    </source>
</evidence>
<dbReference type="EMBL" id="LDSL01000242">
    <property type="protein sequence ID" value="KTT10696.1"/>
    <property type="molecule type" value="Genomic_DNA"/>
</dbReference>
<dbReference type="GO" id="GO:0061522">
    <property type="term" value="F:1,4-dihydroxy-2-naphthoyl-CoA thioesterase activity"/>
    <property type="evidence" value="ECO:0007669"/>
    <property type="project" value="TreeGrafter"/>
</dbReference>
<dbReference type="InterPro" id="IPR006683">
    <property type="entry name" value="Thioestr_dom"/>
</dbReference>
<dbReference type="GO" id="GO:0005829">
    <property type="term" value="C:cytosol"/>
    <property type="evidence" value="ECO:0007669"/>
    <property type="project" value="TreeGrafter"/>
</dbReference>
<dbReference type="PATRIC" id="fig|433924.3.peg.2367"/>
<dbReference type="CDD" id="cd03443">
    <property type="entry name" value="PaaI_thioesterase"/>
    <property type="match status" value="1"/>
</dbReference>
<keyword evidence="5" id="KW-1185">Reference proteome</keyword>
<dbReference type="SUPFAM" id="SSF54637">
    <property type="entry name" value="Thioesterase/thiol ester dehydrase-isomerase"/>
    <property type="match status" value="1"/>
</dbReference>
<dbReference type="InterPro" id="IPR003736">
    <property type="entry name" value="PAAI_dom"/>
</dbReference>
<dbReference type="OrthoDB" id="9798208at2"/>
<evidence type="ECO:0000259" key="3">
    <source>
        <dbReference type="Pfam" id="PF03061"/>
    </source>
</evidence>
<evidence type="ECO:0000313" key="4">
    <source>
        <dbReference type="EMBL" id="KTT10696.1"/>
    </source>
</evidence>
<evidence type="ECO:0000256" key="2">
    <source>
        <dbReference type="ARBA" id="ARBA00022801"/>
    </source>
</evidence>
<evidence type="ECO:0000313" key="5">
    <source>
        <dbReference type="Proteomes" id="UP000072741"/>
    </source>
</evidence>
<dbReference type="RefSeq" id="WP_058644583.1">
    <property type="nucleotide sequence ID" value="NZ_LDSL01000242.1"/>
</dbReference>